<evidence type="ECO:0000313" key="3">
    <source>
        <dbReference type="Proteomes" id="UP000656042"/>
    </source>
</evidence>
<dbReference type="InterPro" id="IPR024655">
    <property type="entry name" value="Asl1_glyco_hydro_catalytic"/>
</dbReference>
<dbReference type="GO" id="GO:0071966">
    <property type="term" value="P:fungal-type cell wall polysaccharide metabolic process"/>
    <property type="evidence" value="ECO:0007669"/>
    <property type="project" value="TreeGrafter"/>
</dbReference>
<dbReference type="Pfam" id="PF11790">
    <property type="entry name" value="Glyco_hydro_cc"/>
    <property type="match status" value="1"/>
</dbReference>
<dbReference type="SUPFAM" id="SSF51445">
    <property type="entry name" value="(Trans)glycosidases"/>
    <property type="match status" value="1"/>
</dbReference>
<dbReference type="AlphaFoldDB" id="A0A8J3BVJ3"/>
<dbReference type="Proteomes" id="UP000656042">
    <property type="component" value="Unassembled WGS sequence"/>
</dbReference>
<proteinExistence type="predicted"/>
<reference evidence="2" key="1">
    <citation type="journal article" date="2014" name="Int. J. Syst. Evol. Microbiol.">
        <title>Complete genome sequence of Corynebacterium casei LMG S-19264T (=DSM 44701T), isolated from a smear-ripened cheese.</title>
        <authorList>
            <consortium name="US DOE Joint Genome Institute (JGI-PGF)"/>
            <person name="Walter F."/>
            <person name="Albersmeier A."/>
            <person name="Kalinowski J."/>
            <person name="Ruckert C."/>
        </authorList>
    </citation>
    <scope>NUCLEOTIDE SEQUENCE</scope>
    <source>
        <strain evidence="2">CGMCC 4.7299</strain>
    </source>
</reference>
<dbReference type="InterPro" id="IPR053183">
    <property type="entry name" value="ASL1"/>
</dbReference>
<organism evidence="2 3">
    <name type="scientific">Mangrovihabitans endophyticus</name>
    <dbReference type="NCBI Taxonomy" id="1751298"/>
    <lineage>
        <taxon>Bacteria</taxon>
        <taxon>Bacillati</taxon>
        <taxon>Actinomycetota</taxon>
        <taxon>Actinomycetes</taxon>
        <taxon>Micromonosporales</taxon>
        <taxon>Micromonosporaceae</taxon>
        <taxon>Mangrovihabitans</taxon>
    </lineage>
</organism>
<feature type="domain" description="Asl1-like glycosyl hydrolase catalytic" evidence="1">
    <location>
        <begin position="48"/>
        <end position="270"/>
    </location>
</feature>
<dbReference type="PANTHER" id="PTHR34154">
    <property type="entry name" value="ALKALI-SENSITIVE LINKAGE PROTEIN 1"/>
    <property type="match status" value="1"/>
</dbReference>
<name>A0A8J3BVJ3_9ACTN</name>
<dbReference type="EMBL" id="BMMX01000003">
    <property type="protein sequence ID" value="GGK81289.1"/>
    <property type="molecule type" value="Genomic_DNA"/>
</dbReference>
<reference evidence="2" key="2">
    <citation type="submission" date="2020-09" db="EMBL/GenBank/DDBJ databases">
        <authorList>
            <person name="Sun Q."/>
            <person name="Zhou Y."/>
        </authorList>
    </citation>
    <scope>NUCLEOTIDE SEQUENCE</scope>
    <source>
        <strain evidence="2">CGMCC 4.7299</strain>
    </source>
</reference>
<sequence length="273" mass="29902">MTRRRLLAAAVAATLAGCGTARERAPASAGRKRGIGTWYFADVDQALAQIDVAWYYTWSVGPGRITAPGRAEFVPMVWGAEETQPAALERAAKTGQTILGFNEPDVREQANLRVEEALDLWPRLQATGRRLGSPAVSAGADTPGGWLDRFLAGTATRRHRVDFVALHWYGADPATATAELGAYLEAVHDRYRLPIWLTEFALADFTAGVEAAWYAPRADQAAFVAAAIPMLESLPYVERYAWFALSDRDSDYRTGLYDERGRLTEAGTAYRSA</sequence>
<comment type="caution">
    <text evidence="2">The sequence shown here is derived from an EMBL/GenBank/DDBJ whole genome shotgun (WGS) entry which is preliminary data.</text>
</comment>
<keyword evidence="3" id="KW-1185">Reference proteome</keyword>
<dbReference type="PROSITE" id="PS51257">
    <property type="entry name" value="PROKAR_LIPOPROTEIN"/>
    <property type="match status" value="1"/>
</dbReference>
<evidence type="ECO:0000259" key="1">
    <source>
        <dbReference type="Pfam" id="PF11790"/>
    </source>
</evidence>
<dbReference type="InterPro" id="IPR017853">
    <property type="entry name" value="GH"/>
</dbReference>
<accession>A0A8J3BVJ3</accession>
<evidence type="ECO:0000313" key="2">
    <source>
        <dbReference type="EMBL" id="GGK81289.1"/>
    </source>
</evidence>
<dbReference type="Gene3D" id="3.20.20.80">
    <property type="entry name" value="Glycosidases"/>
    <property type="match status" value="1"/>
</dbReference>
<protein>
    <submittedName>
        <fullName evidence="2">RNA polymerase</fullName>
    </submittedName>
</protein>
<dbReference type="PANTHER" id="PTHR34154:SF3">
    <property type="entry name" value="ALKALI-SENSITIVE LINKAGE PROTEIN 1"/>
    <property type="match status" value="1"/>
</dbReference>
<gene>
    <name evidence="2" type="ORF">GCM10012284_14110</name>
</gene>